<sequence>MLQAKSHTTAQRQTLYFELGTPKALFHKQSNHFKQNPPAFPCHKNPMMMIVPEHSKRTTCKGSKNKTQLHPMRPSPFILKTKTFNDSPPPILLNHMPTSHTPFTLSSNDHTRSLTMQIDTHQNPITHSPPPPSPQSSSSNPGLGLYTKKPAPETAPFPASPASVPAACTAPAAVPESRATEVAHSAAPTAAAAAAAAEEAGDAVHSGASKPRIALGRTSHVALLGGVLGLMLGLMLRLLRVRGLRGALGLLALIALSLVDGLRYRLAAVSRLHLRPLLFSGVDGSNQPPRGRRGVFGGIQCNQR</sequence>
<keyword evidence="2" id="KW-1133">Transmembrane helix</keyword>
<dbReference type="Proteomes" id="UP001172155">
    <property type="component" value="Unassembled WGS sequence"/>
</dbReference>
<accession>A0AA40FAE2</accession>
<evidence type="ECO:0000313" key="4">
    <source>
        <dbReference type="Proteomes" id="UP001172155"/>
    </source>
</evidence>
<keyword evidence="2" id="KW-0472">Membrane</keyword>
<keyword evidence="4" id="KW-1185">Reference proteome</keyword>
<protein>
    <submittedName>
        <fullName evidence="3">Uncharacterized protein</fullName>
    </submittedName>
</protein>
<feature type="region of interest" description="Disordered" evidence="1">
    <location>
        <begin position="121"/>
        <end position="165"/>
    </location>
</feature>
<dbReference type="EMBL" id="JAUKUD010000001">
    <property type="protein sequence ID" value="KAK0754145.1"/>
    <property type="molecule type" value="Genomic_DNA"/>
</dbReference>
<organism evidence="3 4">
    <name type="scientific">Schizothecium vesticola</name>
    <dbReference type="NCBI Taxonomy" id="314040"/>
    <lineage>
        <taxon>Eukaryota</taxon>
        <taxon>Fungi</taxon>
        <taxon>Dikarya</taxon>
        <taxon>Ascomycota</taxon>
        <taxon>Pezizomycotina</taxon>
        <taxon>Sordariomycetes</taxon>
        <taxon>Sordariomycetidae</taxon>
        <taxon>Sordariales</taxon>
        <taxon>Schizotheciaceae</taxon>
        <taxon>Schizothecium</taxon>
    </lineage>
</organism>
<name>A0AA40FAE2_9PEZI</name>
<reference evidence="3" key="1">
    <citation type="submission" date="2023-06" db="EMBL/GenBank/DDBJ databases">
        <title>Genome-scale phylogeny and comparative genomics of the fungal order Sordariales.</title>
        <authorList>
            <consortium name="Lawrence Berkeley National Laboratory"/>
            <person name="Hensen N."/>
            <person name="Bonometti L."/>
            <person name="Westerberg I."/>
            <person name="Brannstrom I.O."/>
            <person name="Guillou S."/>
            <person name="Cros-Aarteil S."/>
            <person name="Calhoun S."/>
            <person name="Haridas S."/>
            <person name="Kuo A."/>
            <person name="Mondo S."/>
            <person name="Pangilinan J."/>
            <person name="Riley R."/>
            <person name="LaButti K."/>
            <person name="Andreopoulos B."/>
            <person name="Lipzen A."/>
            <person name="Chen C."/>
            <person name="Yanf M."/>
            <person name="Daum C."/>
            <person name="Ng V."/>
            <person name="Clum A."/>
            <person name="Steindorff A."/>
            <person name="Ohm R."/>
            <person name="Martin F."/>
            <person name="Silar P."/>
            <person name="Natvig D."/>
            <person name="Lalanne C."/>
            <person name="Gautier V."/>
            <person name="Ament-velasquez S.L."/>
            <person name="Kruys A."/>
            <person name="Hutchinson M.I."/>
            <person name="Powell A.J."/>
            <person name="Barry K."/>
            <person name="Miller A.N."/>
            <person name="Grigoriev I.V."/>
            <person name="Debuchy R."/>
            <person name="Gladieux P."/>
            <person name="Thoren M.H."/>
            <person name="Johannesson H."/>
        </authorList>
    </citation>
    <scope>NUCLEOTIDE SEQUENCE</scope>
    <source>
        <strain evidence="3">SMH3187-1</strain>
    </source>
</reference>
<dbReference type="AlphaFoldDB" id="A0AA40FAE2"/>
<evidence type="ECO:0000256" key="1">
    <source>
        <dbReference type="SAM" id="MobiDB-lite"/>
    </source>
</evidence>
<comment type="caution">
    <text evidence="3">The sequence shown here is derived from an EMBL/GenBank/DDBJ whole genome shotgun (WGS) entry which is preliminary data.</text>
</comment>
<gene>
    <name evidence="3" type="ORF">B0T18DRAFT_31515</name>
</gene>
<keyword evidence="2" id="KW-0812">Transmembrane</keyword>
<evidence type="ECO:0000313" key="3">
    <source>
        <dbReference type="EMBL" id="KAK0754145.1"/>
    </source>
</evidence>
<feature type="transmembrane region" description="Helical" evidence="2">
    <location>
        <begin position="246"/>
        <end position="266"/>
    </location>
</feature>
<evidence type="ECO:0000256" key="2">
    <source>
        <dbReference type="SAM" id="Phobius"/>
    </source>
</evidence>
<proteinExistence type="predicted"/>
<feature type="transmembrane region" description="Helical" evidence="2">
    <location>
        <begin position="221"/>
        <end position="240"/>
    </location>
</feature>